<evidence type="ECO:0000313" key="3">
    <source>
        <dbReference type="Proteomes" id="UP000252884"/>
    </source>
</evidence>
<feature type="signal peptide" evidence="1">
    <location>
        <begin position="1"/>
        <end position="29"/>
    </location>
</feature>
<dbReference type="EMBL" id="QPJK01000004">
    <property type="protein sequence ID" value="RCW71603.1"/>
    <property type="molecule type" value="Genomic_DNA"/>
</dbReference>
<reference evidence="2 3" key="1">
    <citation type="submission" date="2018-07" db="EMBL/GenBank/DDBJ databases">
        <title>Genomic Encyclopedia of Type Strains, Phase IV (KMG-IV): sequencing the most valuable type-strain genomes for metagenomic binning, comparative biology and taxonomic classification.</title>
        <authorList>
            <person name="Goeker M."/>
        </authorList>
    </citation>
    <scope>NUCLEOTIDE SEQUENCE [LARGE SCALE GENOMIC DNA]</scope>
    <source>
        <strain evidence="2 3">DSM 21634</strain>
    </source>
</reference>
<gene>
    <name evidence="2" type="ORF">DES41_104423</name>
</gene>
<dbReference type="RefSeq" id="WP_114468808.1">
    <property type="nucleotide sequence ID" value="NZ_QPJK01000004.1"/>
</dbReference>
<dbReference type="AlphaFoldDB" id="A0A368XUH5"/>
<comment type="caution">
    <text evidence="2">The sequence shown here is derived from an EMBL/GenBank/DDBJ whole genome shotgun (WGS) entry which is preliminary data.</text>
</comment>
<organism evidence="2 3">
    <name type="scientific">Pseudorhodoferax soli</name>
    <dbReference type="NCBI Taxonomy" id="545864"/>
    <lineage>
        <taxon>Bacteria</taxon>
        <taxon>Pseudomonadati</taxon>
        <taxon>Pseudomonadota</taxon>
        <taxon>Betaproteobacteria</taxon>
        <taxon>Burkholderiales</taxon>
        <taxon>Comamonadaceae</taxon>
    </lineage>
</organism>
<dbReference type="Proteomes" id="UP000252884">
    <property type="component" value="Unassembled WGS sequence"/>
</dbReference>
<evidence type="ECO:0000313" key="2">
    <source>
        <dbReference type="EMBL" id="RCW71603.1"/>
    </source>
</evidence>
<dbReference type="OrthoDB" id="8906924at2"/>
<accession>A0A368XUH5</accession>
<protein>
    <submittedName>
        <fullName evidence="2">Putative secreted protein with PEP-CTERM sorting signal</fullName>
    </submittedName>
</protein>
<sequence>MNTIPGVRRWLAATGLLAALLLTATECSAIVISAAARTTTVPAYVPASLGPGQFLVPIVATGAAGLQDWSFDLHFDPLVVQQVDLGGFYYGVFAAPFDALQTDLSSITGSGFLLDGVLAGVSGFSGGVSGDGLLAYVAFAYLPGQGSEDPGVSVGGVTVTQPVPEPGSIALASLALLLLGQRQRQARRVPSAEAKDTP</sequence>
<proteinExistence type="predicted"/>
<name>A0A368XUH5_9BURK</name>
<keyword evidence="1" id="KW-0732">Signal</keyword>
<feature type="chain" id="PRO_5016801681" evidence="1">
    <location>
        <begin position="30"/>
        <end position="198"/>
    </location>
</feature>
<keyword evidence="3" id="KW-1185">Reference proteome</keyword>
<evidence type="ECO:0000256" key="1">
    <source>
        <dbReference type="SAM" id="SignalP"/>
    </source>
</evidence>